<evidence type="ECO:0000256" key="1">
    <source>
        <dbReference type="SAM" id="MobiDB-lite"/>
    </source>
</evidence>
<dbReference type="InterPro" id="IPR021139">
    <property type="entry name" value="NYN"/>
</dbReference>
<evidence type="ECO:0000313" key="3">
    <source>
        <dbReference type="EMBL" id="GIJ32557.1"/>
    </source>
</evidence>
<organism evidence="3 4">
    <name type="scientific">Micromonospora sediminimaris</name>
    <dbReference type="NCBI Taxonomy" id="547162"/>
    <lineage>
        <taxon>Bacteria</taxon>
        <taxon>Bacillati</taxon>
        <taxon>Actinomycetota</taxon>
        <taxon>Actinomycetes</taxon>
        <taxon>Micromonosporales</taxon>
        <taxon>Micromonosporaceae</taxon>
        <taxon>Micromonospora</taxon>
    </lineage>
</organism>
<dbReference type="Pfam" id="PF01936">
    <property type="entry name" value="NYN"/>
    <property type="match status" value="1"/>
</dbReference>
<dbReference type="EMBL" id="BOPD01000010">
    <property type="protein sequence ID" value="GIJ32557.1"/>
    <property type="molecule type" value="Genomic_DNA"/>
</dbReference>
<feature type="compositionally biased region" description="Basic and acidic residues" evidence="1">
    <location>
        <begin position="172"/>
        <end position="182"/>
    </location>
</feature>
<dbReference type="Gene3D" id="3.30.420.610">
    <property type="entry name" value="LOTUS domain-like"/>
    <property type="match status" value="1"/>
</dbReference>
<dbReference type="AlphaFoldDB" id="A0A9W5UN79"/>
<dbReference type="GO" id="GO:0004540">
    <property type="term" value="F:RNA nuclease activity"/>
    <property type="evidence" value="ECO:0007669"/>
    <property type="project" value="InterPro"/>
</dbReference>
<accession>A0A9W5UN79</accession>
<comment type="caution">
    <text evidence="3">The sequence shown here is derived from an EMBL/GenBank/DDBJ whole genome shotgun (WGS) entry which is preliminary data.</text>
</comment>
<dbReference type="InterPro" id="IPR025605">
    <property type="entry name" value="OST-HTH/LOTUS_dom"/>
</dbReference>
<dbReference type="CDD" id="cd11297">
    <property type="entry name" value="PIN_LabA-like_N_1"/>
    <property type="match status" value="1"/>
</dbReference>
<dbReference type="InterPro" id="IPR041966">
    <property type="entry name" value="LOTUS-like"/>
</dbReference>
<dbReference type="Pfam" id="PF12872">
    <property type="entry name" value="OST-HTH"/>
    <property type="match status" value="2"/>
</dbReference>
<dbReference type="RefSeq" id="WP_093407178.1">
    <property type="nucleotide sequence ID" value="NZ_BOPD01000010.1"/>
</dbReference>
<protein>
    <recommendedName>
        <fullName evidence="2">HTH OST-type domain-containing protein</fullName>
    </recommendedName>
</protein>
<reference evidence="3" key="1">
    <citation type="submission" date="2021-01" db="EMBL/GenBank/DDBJ databases">
        <title>Whole genome shotgun sequence of Verrucosispora sediminis NBRC 107745.</title>
        <authorList>
            <person name="Komaki H."/>
            <person name="Tamura T."/>
        </authorList>
    </citation>
    <scope>NUCLEOTIDE SEQUENCE</scope>
    <source>
        <strain evidence="3">NBRC 107745</strain>
    </source>
</reference>
<dbReference type="CDD" id="cd10146">
    <property type="entry name" value="LabA_like_C"/>
    <property type="match status" value="1"/>
</dbReference>
<dbReference type="Proteomes" id="UP000607311">
    <property type="component" value="Unassembled WGS sequence"/>
</dbReference>
<sequence length="358" mass="39693">MEHEDRIALFLDYENLALGVRDHHGGAMFDFRPIADALAERGRVVVRRAYADWSYFDEDRRMLTRSHVELIEIPQRMGATRKNAADIKMAVDAIELAFERGYISTFVLCTGDSDFTPLVHKLRELNKQVIGVGVEKSTSALLPPACDEFLYYDRLEGVDILPTRGRRGRPARLPEPEPRPAEQVEIEVPPTEEPPRDADALAVLVAQTVAGLQGSSGGEVTASRLKRTLLRKDPTFSESDHGFRTFGELLRHLAELRVIELAEGPAKGDPEVSLPEHGDRETAFALLGSVVRDLGGETGEVALSGLKNQLRRVRPDFSEKKLGYRGFLQFCKAAATEGAVGLRWSTEADDYLLTAEPS</sequence>
<proteinExistence type="predicted"/>
<dbReference type="PROSITE" id="PS51644">
    <property type="entry name" value="HTH_OST"/>
    <property type="match status" value="1"/>
</dbReference>
<feature type="domain" description="HTH OST-type" evidence="2">
    <location>
        <begin position="200"/>
        <end position="276"/>
    </location>
</feature>
<dbReference type="PANTHER" id="PTHR35811:SF1">
    <property type="entry name" value="HTH OST-TYPE DOMAIN-CONTAINING PROTEIN"/>
    <property type="match status" value="1"/>
</dbReference>
<dbReference type="PANTHER" id="PTHR35811">
    <property type="entry name" value="SLR1870 PROTEIN"/>
    <property type="match status" value="1"/>
</dbReference>
<gene>
    <name evidence="3" type="ORF">Vse01_17050</name>
</gene>
<feature type="region of interest" description="Disordered" evidence="1">
    <location>
        <begin position="166"/>
        <end position="194"/>
    </location>
</feature>
<name>A0A9W5UN79_9ACTN</name>
<keyword evidence="4" id="KW-1185">Reference proteome</keyword>
<dbReference type="Gene3D" id="3.40.50.1010">
    <property type="entry name" value="5'-nuclease"/>
    <property type="match status" value="1"/>
</dbReference>
<evidence type="ECO:0000259" key="2">
    <source>
        <dbReference type="PROSITE" id="PS51644"/>
    </source>
</evidence>
<dbReference type="OrthoDB" id="2379772at2"/>
<evidence type="ECO:0000313" key="4">
    <source>
        <dbReference type="Proteomes" id="UP000607311"/>
    </source>
</evidence>